<proteinExistence type="inferred from homology"/>
<evidence type="ECO:0000313" key="9">
    <source>
        <dbReference type="Proteomes" id="UP000071927"/>
    </source>
</evidence>
<dbReference type="InterPro" id="IPR000847">
    <property type="entry name" value="LysR_HTH_N"/>
</dbReference>
<evidence type="ECO:0000313" key="7">
    <source>
        <dbReference type="EMBL" id="KXU09063.1"/>
    </source>
</evidence>
<dbReference type="InterPro" id="IPR036390">
    <property type="entry name" value="WH_DNA-bd_sf"/>
</dbReference>
<dbReference type="PATRIC" id="fig|315405.11.peg.1132"/>
<dbReference type="GO" id="GO:0000976">
    <property type="term" value="F:transcription cis-regulatory region binding"/>
    <property type="evidence" value="ECO:0007669"/>
    <property type="project" value="TreeGrafter"/>
</dbReference>
<evidence type="ECO:0000313" key="8">
    <source>
        <dbReference type="Proteomes" id="UP000070198"/>
    </source>
</evidence>
<dbReference type="Proteomes" id="UP000070198">
    <property type="component" value="Unassembled WGS sequence"/>
</dbReference>
<protein>
    <submittedName>
        <fullName evidence="7">LysR family transcriptional regulator</fullName>
    </submittedName>
</protein>
<dbReference type="Pfam" id="PF00126">
    <property type="entry name" value="HTH_1"/>
    <property type="match status" value="1"/>
</dbReference>
<dbReference type="EMBL" id="LQXV01000176">
    <property type="protein sequence ID" value="KXU09063.1"/>
    <property type="molecule type" value="Genomic_DNA"/>
</dbReference>
<sequence length="286" mass="32642">MIDDYLLEALVAFAKYGTLSATAEHLMVTQPTVTRGMQKLENELGVTLFKRTPNRISLTETGQLAAKEAEKLLEAKQAFIKHIQDFEKHSGKIRLGSVAPGPLYIAEDVASEHISIDNDLLSENEVIAKLLSQDYQLIFTHQEIQTDDIESLYVGTESLRVNSDAMVVPANKTEITFQEMAGFSFVVLRDIGIWQQIIEDNIPNAKFIYQDEVDDFNEIRRYSSLPYFTTNITQLTRERQVHNRRLEMPITDETAQIDFYLAYLKTNKSQFKEEIAAIQTAWANLK</sequence>
<keyword evidence="3" id="KW-0238">DNA-binding</keyword>
<evidence type="ECO:0000256" key="1">
    <source>
        <dbReference type="ARBA" id="ARBA00009437"/>
    </source>
</evidence>
<evidence type="ECO:0000256" key="4">
    <source>
        <dbReference type="ARBA" id="ARBA00023163"/>
    </source>
</evidence>
<dbReference type="EMBL" id="LQOF01000200">
    <property type="protein sequence ID" value="KXT69284.1"/>
    <property type="molecule type" value="Genomic_DNA"/>
</dbReference>
<dbReference type="SUPFAM" id="SSF46785">
    <property type="entry name" value="Winged helix' DNA-binding domain"/>
    <property type="match status" value="1"/>
</dbReference>
<evidence type="ECO:0000256" key="2">
    <source>
        <dbReference type="ARBA" id="ARBA00023015"/>
    </source>
</evidence>
<dbReference type="GO" id="GO:0003700">
    <property type="term" value="F:DNA-binding transcription factor activity"/>
    <property type="evidence" value="ECO:0007669"/>
    <property type="project" value="InterPro"/>
</dbReference>
<evidence type="ECO:0000256" key="3">
    <source>
        <dbReference type="ARBA" id="ARBA00023125"/>
    </source>
</evidence>
<dbReference type="Proteomes" id="UP000071927">
    <property type="component" value="Unassembled WGS sequence"/>
</dbReference>
<dbReference type="PROSITE" id="PS50931">
    <property type="entry name" value="HTH_LYSR"/>
    <property type="match status" value="1"/>
</dbReference>
<keyword evidence="4" id="KW-0804">Transcription</keyword>
<dbReference type="PANTHER" id="PTHR30126">
    <property type="entry name" value="HTH-TYPE TRANSCRIPTIONAL REGULATOR"/>
    <property type="match status" value="1"/>
</dbReference>
<evidence type="ECO:0000259" key="5">
    <source>
        <dbReference type="PROSITE" id="PS50931"/>
    </source>
</evidence>
<feature type="domain" description="HTH lysR-type" evidence="5">
    <location>
        <begin position="6"/>
        <end position="59"/>
    </location>
</feature>
<evidence type="ECO:0000313" key="6">
    <source>
        <dbReference type="EMBL" id="KXT69284.1"/>
    </source>
</evidence>
<name>A0A139R2Z3_9STRE</name>
<comment type="caution">
    <text evidence="7">The sequence shown here is derived from an EMBL/GenBank/DDBJ whole genome shotgun (WGS) entry which is preliminary data.</text>
</comment>
<gene>
    <name evidence="6" type="ORF">SGADD02_00961</name>
    <name evidence="7" type="ORF">SGADD03_01058</name>
</gene>
<dbReference type="RefSeq" id="WP_061458527.1">
    <property type="nucleotide sequence ID" value="NZ_KQ968746.1"/>
</dbReference>
<accession>A0A139R2Z3</accession>
<organism evidence="7 9">
    <name type="scientific">Streptococcus gallolyticus</name>
    <dbReference type="NCBI Taxonomy" id="315405"/>
    <lineage>
        <taxon>Bacteria</taxon>
        <taxon>Bacillati</taxon>
        <taxon>Bacillota</taxon>
        <taxon>Bacilli</taxon>
        <taxon>Lactobacillales</taxon>
        <taxon>Streptococcaceae</taxon>
        <taxon>Streptococcus</taxon>
    </lineage>
</organism>
<dbReference type="PANTHER" id="PTHR30126:SF40">
    <property type="entry name" value="HTH-TYPE TRANSCRIPTIONAL REGULATOR GLTR"/>
    <property type="match status" value="1"/>
</dbReference>
<reference evidence="8 9" key="1">
    <citation type="submission" date="2016-01" db="EMBL/GenBank/DDBJ databases">
        <title>Highly variable Streptococcus oralis are common among viridans streptococci isolated from primates.</title>
        <authorList>
            <person name="Denapaite D."/>
            <person name="Rieger M."/>
            <person name="Koendgen S."/>
            <person name="Brueckner R."/>
            <person name="Ochigava I."/>
            <person name="Kappeler P."/>
            <person name="Maetz-Rensing K."/>
            <person name="Leendertz F."/>
            <person name="Hakenbeck R."/>
        </authorList>
    </citation>
    <scope>NUCLEOTIDE SEQUENCE [LARGE SCALE GENOMIC DNA]</scope>
    <source>
        <strain evidence="6 8">DD02</strain>
        <strain evidence="7 9">DD03</strain>
    </source>
</reference>
<dbReference type="PRINTS" id="PR00039">
    <property type="entry name" value="HTHLYSR"/>
</dbReference>
<comment type="similarity">
    <text evidence="1">Belongs to the LysR transcriptional regulatory family.</text>
</comment>
<dbReference type="InterPro" id="IPR036388">
    <property type="entry name" value="WH-like_DNA-bd_sf"/>
</dbReference>
<dbReference type="AlphaFoldDB" id="A0A139R2Z3"/>
<keyword evidence="2" id="KW-0805">Transcription regulation</keyword>
<dbReference type="Gene3D" id="1.10.10.10">
    <property type="entry name" value="Winged helix-like DNA-binding domain superfamily/Winged helix DNA-binding domain"/>
    <property type="match status" value="1"/>
</dbReference>